<dbReference type="STRING" id="742817.HMPREF9449_02511"/>
<evidence type="ECO:0000313" key="3">
    <source>
        <dbReference type="Proteomes" id="UP000004892"/>
    </source>
</evidence>
<feature type="transmembrane region" description="Helical" evidence="1">
    <location>
        <begin position="40"/>
        <end position="59"/>
    </location>
</feature>
<accession>H1DJS5</accession>
<name>H1DJS5_9BACT</name>
<dbReference type="GeneID" id="98070049"/>
<feature type="transmembrane region" description="Helical" evidence="1">
    <location>
        <begin position="7"/>
        <end position="28"/>
    </location>
</feature>
<evidence type="ECO:0000256" key="1">
    <source>
        <dbReference type="SAM" id="Phobius"/>
    </source>
</evidence>
<gene>
    <name evidence="2" type="ORF">HMPREF9449_02511</name>
</gene>
<protein>
    <submittedName>
        <fullName evidence="2">Uncharacterized protein</fullName>
    </submittedName>
</protein>
<keyword evidence="1" id="KW-0812">Transmembrane</keyword>
<sequence>MKKVSIFLILYLFLVYFMLVTVFCYQMGKTGTLTEAFEGLWKATQSLIPVFIGVGIALWKDRSEKKHKVNL</sequence>
<organism evidence="2 3">
    <name type="scientific">Odoribacter laneus YIT 12061</name>
    <dbReference type="NCBI Taxonomy" id="742817"/>
    <lineage>
        <taxon>Bacteria</taxon>
        <taxon>Pseudomonadati</taxon>
        <taxon>Bacteroidota</taxon>
        <taxon>Bacteroidia</taxon>
        <taxon>Bacteroidales</taxon>
        <taxon>Odoribacteraceae</taxon>
        <taxon>Odoribacter</taxon>
    </lineage>
</organism>
<dbReference type="HOGENOM" id="CLU_2736081_0_0_10"/>
<proteinExistence type="predicted"/>
<dbReference type="Proteomes" id="UP000004892">
    <property type="component" value="Unassembled WGS sequence"/>
</dbReference>
<comment type="caution">
    <text evidence="2">The sequence shown here is derived from an EMBL/GenBank/DDBJ whole genome shotgun (WGS) entry which is preliminary data.</text>
</comment>
<dbReference type="PATRIC" id="fig|742817.3.peg.2689"/>
<evidence type="ECO:0000313" key="2">
    <source>
        <dbReference type="EMBL" id="EHP45925.1"/>
    </source>
</evidence>
<dbReference type="EMBL" id="ADMC01000027">
    <property type="protein sequence ID" value="EHP45925.1"/>
    <property type="molecule type" value="Genomic_DNA"/>
</dbReference>
<reference evidence="2 3" key="1">
    <citation type="submission" date="2012-01" db="EMBL/GenBank/DDBJ databases">
        <title>The Genome Sequence of Odoribacter laneus YIT 12061.</title>
        <authorList>
            <consortium name="The Broad Institute Genome Sequencing Platform"/>
            <person name="Earl A."/>
            <person name="Ward D."/>
            <person name="Feldgarden M."/>
            <person name="Gevers D."/>
            <person name="Morotomi M."/>
            <person name="Young S.K."/>
            <person name="Zeng Q."/>
            <person name="Gargeya S."/>
            <person name="Fitzgerald M."/>
            <person name="Haas B."/>
            <person name="Abouelleil A."/>
            <person name="Alvarado L."/>
            <person name="Arachchi H.M."/>
            <person name="Berlin A."/>
            <person name="Chapman S.B."/>
            <person name="Gearin G."/>
            <person name="Goldberg J."/>
            <person name="Griggs A."/>
            <person name="Gujja S."/>
            <person name="Hansen M."/>
            <person name="Heiman D."/>
            <person name="Howarth C."/>
            <person name="Larimer J."/>
            <person name="Lui A."/>
            <person name="MacDonald P.J.P."/>
            <person name="McCowen C."/>
            <person name="Montmayeur A."/>
            <person name="Murphy C."/>
            <person name="Neiman D."/>
            <person name="Pearson M."/>
            <person name="Priest M."/>
            <person name="Roberts A."/>
            <person name="Saif S."/>
            <person name="Shea T."/>
            <person name="Sisk P."/>
            <person name="Stolte C."/>
            <person name="Sykes S."/>
            <person name="Wortman J."/>
            <person name="Nusbaum C."/>
            <person name="Birren B."/>
        </authorList>
    </citation>
    <scope>NUCLEOTIDE SEQUENCE [LARGE SCALE GENOMIC DNA]</scope>
    <source>
        <strain evidence="2 3">YIT 12061</strain>
    </source>
</reference>
<keyword evidence="3" id="KW-1185">Reference proteome</keyword>
<keyword evidence="1" id="KW-0472">Membrane</keyword>
<dbReference type="AlphaFoldDB" id="H1DJS5"/>
<dbReference type="RefSeq" id="WP_009137656.1">
    <property type="nucleotide sequence ID" value="NZ_JH594597.1"/>
</dbReference>
<keyword evidence="1" id="KW-1133">Transmembrane helix</keyword>